<dbReference type="SUPFAM" id="SSF53756">
    <property type="entry name" value="UDP-Glycosyltransferase/glycogen phosphorylase"/>
    <property type="match status" value="1"/>
</dbReference>
<gene>
    <name evidence="2" type="ordered locus">BATR1942_19695</name>
</gene>
<dbReference type="RefSeq" id="WP_003327916.1">
    <property type="nucleotide sequence ID" value="NC_014639.1"/>
</dbReference>
<name>A0ABM5M480_BACA1</name>
<dbReference type="CDD" id="cd03820">
    <property type="entry name" value="GT4_AmsD-like"/>
    <property type="match status" value="1"/>
</dbReference>
<evidence type="ECO:0000259" key="1">
    <source>
        <dbReference type="Pfam" id="PF00534"/>
    </source>
</evidence>
<evidence type="ECO:0000313" key="3">
    <source>
        <dbReference type="Proteomes" id="UP000006867"/>
    </source>
</evidence>
<sequence>MKIYFLTMNIYGMGGTVRTVLNTANHLVDQGYNIEIISLFKRQRKEFFFIDPRIKITVLHDVTTWNKEGKNIKVRFGNFLLSKKTKLIHRDEEAIHFFSLMSDIKLYTFIKTIKNGVLITTRPSFNLFAAKYANKGVVLVGQEHLNFSIYPKGMQNSIMKYYPKLDYLLTLTDDDTEDYKNIFLDSNLTVKKITNSIPDIEPIKSPLIDKTIIAAGRLAEQKGFDLLIKSFSKVVEKHPDWILKIYGIGSEKNNLQDIILKEGLYNNVFLMGATNNIQKELARSSIYVLSSRFEGFGMVIVEAMQCGVPVVSFDCPKGPSEIIKSGIDGILVENGNIEKLANSINYLIDNPSIRLQMGEQAFLNVDRYSTRNIGNKWEGLFADIEKYHKRDNSTEWSATTSS</sequence>
<dbReference type="PANTHER" id="PTHR12526">
    <property type="entry name" value="GLYCOSYLTRANSFERASE"/>
    <property type="match status" value="1"/>
</dbReference>
<protein>
    <submittedName>
        <fullName evidence="2">Glycosyl transferase, group 1</fullName>
    </submittedName>
</protein>
<dbReference type="PANTHER" id="PTHR12526:SF630">
    <property type="entry name" value="GLYCOSYLTRANSFERASE"/>
    <property type="match status" value="1"/>
</dbReference>
<accession>A0ABM5M480</accession>
<dbReference type="Pfam" id="PF00534">
    <property type="entry name" value="Glycos_transf_1"/>
    <property type="match status" value="1"/>
</dbReference>
<dbReference type="InterPro" id="IPR001296">
    <property type="entry name" value="Glyco_trans_1"/>
</dbReference>
<keyword evidence="3" id="KW-1185">Reference proteome</keyword>
<dbReference type="EMBL" id="CP002207">
    <property type="protein sequence ID" value="ADP34854.1"/>
    <property type="molecule type" value="Genomic_DNA"/>
</dbReference>
<dbReference type="Gene3D" id="3.40.50.2000">
    <property type="entry name" value="Glycogen Phosphorylase B"/>
    <property type="match status" value="2"/>
</dbReference>
<keyword evidence="2" id="KW-0808">Transferase</keyword>
<proteinExistence type="predicted"/>
<feature type="domain" description="Glycosyl transferase family 1" evidence="1">
    <location>
        <begin position="207"/>
        <end position="361"/>
    </location>
</feature>
<evidence type="ECO:0000313" key="2">
    <source>
        <dbReference type="EMBL" id="ADP34854.1"/>
    </source>
</evidence>
<dbReference type="GO" id="GO:0016740">
    <property type="term" value="F:transferase activity"/>
    <property type="evidence" value="ECO:0007669"/>
    <property type="project" value="UniProtKB-KW"/>
</dbReference>
<dbReference type="Proteomes" id="UP000006867">
    <property type="component" value="Chromosome"/>
</dbReference>
<organism evidence="2 3">
    <name type="scientific">Bacillus atrophaeus (strain 1942)</name>
    <dbReference type="NCBI Taxonomy" id="720555"/>
    <lineage>
        <taxon>Bacteria</taxon>
        <taxon>Bacillati</taxon>
        <taxon>Bacillota</taxon>
        <taxon>Bacilli</taxon>
        <taxon>Bacillales</taxon>
        <taxon>Bacillaceae</taxon>
        <taxon>Bacillus</taxon>
    </lineage>
</organism>
<reference evidence="2 3" key="1">
    <citation type="journal article" date="2011" name="Front. Microbiol.">
        <title>Genomic signatures of strain selection and enhancement in Bacillus atrophaeus var. globigii, a historical biowarfare simulant.</title>
        <authorList>
            <person name="Gibbons H.S."/>
            <person name="Broomall S.M."/>
            <person name="McNew L.A."/>
            <person name="Daligault H."/>
            <person name="Chapman C."/>
            <person name="Bruce D."/>
            <person name="Karavis M."/>
            <person name="Krepps M."/>
            <person name="McGregor P.A."/>
            <person name="Hong C."/>
            <person name="Park K.H."/>
            <person name="Akmal A."/>
            <person name="Feldman A."/>
            <person name="Lin J.S."/>
            <person name="Chang W.E."/>
            <person name="Higgs B.W."/>
            <person name="Demirev P."/>
            <person name="Lindquist J."/>
            <person name="Liem A."/>
            <person name="Fochler E."/>
            <person name="Read T.D."/>
            <person name="Tapia R."/>
            <person name="Johnson S."/>
            <person name="Bishop-Lilly K.A."/>
            <person name="Detter C."/>
            <person name="Han C."/>
            <person name="Sozhamannan S."/>
            <person name="Rosenzweig C.N."/>
            <person name="Skowronski E.W."/>
        </authorList>
    </citation>
    <scope>NUCLEOTIDE SEQUENCE [LARGE SCALE GENOMIC DNA]</scope>
    <source>
        <strain evidence="2 3">1942</strain>
    </source>
</reference>